<accession>A0A565AWZ7</accession>
<organism evidence="1 2">
    <name type="scientific">Arabis nemorensis</name>
    <dbReference type="NCBI Taxonomy" id="586526"/>
    <lineage>
        <taxon>Eukaryota</taxon>
        <taxon>Viridiplantae</taxon>
        <taxon>Streptophyta</taxon>
        <taxon>Embryophyta</taxon>
        <taxon>Tracheophyta</taxon>
        <taxon>Spermatophyta</taxon>
        <taxon>Magnoliopsida</taxon>
        <taxon>eudicotyledons</taxon>
        <taxon>Gunneridae</taxon>
        <taxon>Pentapetalae</taxon>
        <taxon>rosids</taxon>
        <taxon>malvids</taxon>
        <taxon>Brassicales</taxon>
        <taxon>Brassicaceae</taxon>
        <taxon>Arabideae</taxon>
        <taxon>Arabis</taxon>
    </lineage>
</organism>
<gene>
    <name evidence="1" type="ORF">ANE_LOCUS3584</name>
</gene>
<comment type="caution">
    <text evidence="1">The sequence shown here is derived from an EMBL/GenBank/DDBJ whole genome shotgun (WGS) entry which is preliminary data.</text>
</comment>
<dbReference type="AlphaFoldDB" id="A0A565AWZ7"/>
<dbReference type="EMBL" id="CABITT030000001">
    <property type="protein sequence ID" value="VVA93139.1"/>
    <property type="molecule type" value="Genomic_DNA"/>
</dbReference>
<protein>
    <submittedName>
        <fullName evidence="1">Uncharacterized protein</fullName>
    </submittedName>
</protein>
<dbReference type="Proteomes" id="UP000489600">
    <property type="component" value="Unassembled WGS sequence"/>
</dbReference>
<sequence length="166" mass="18863">MRSSLTFKNTSLLDPVLDQVDLHHCWNICLPRQYTSVARIARKIANDVSFSISYLCQTVQRWRYADLSSRSGLKSHCFGPDKIIRFFTENGSVPGITNPVMFRQYAQSGCLIPYRDLGPEGQFKISKYRLVTVAQFSLSGHSHGTECPIQPNCKPLCLSLFLWKSL</sequence>
<keyword evidence="2" id="KW-1185">Reference proteome</keyword>
<proteinExistence type="predicted"/>
<evidence type="ECO:0000313" key="2">
    <source>
        <dbReference type="Proteomes" id="UP000489600"/>
    </source>
</evidence>
<reference evidence="1" key="1">
    <citation type="submission" date="2019-07" db="EMBL/GenBank/DDBJ databases">
        <authorList>
            <person name="Dittberner H."/>
        </authorList>
    </citation>
    <scope>NUCLEOTIDE SEQUENCE [LARGE SCALE GENOMIC DNA]</scope>
</reference>
<name>A0A565AWZ7_9BRAS</name>
<evidence type="ECO:0000313" key="1">
    <source>
        <dbReference type="EMBL" id="VVA93139.1"/>
    </source>
</evidence>